<dbReference type="GO" id="GO:0071949">
    <property type="term" value="F:FAD binding"/>
    <property type="evidence" value="ECO:0007669"/>
    <property type="project" value="TreeGrafter"/>
</dbReference>
<comment type="cofactor">
    <cofactor evidence="1 9">
        <name>FAD</name>
        <dbReference type="ChEBI" id="CHEBI:57692"/>
    </cofactor>
</comment>
<comment type="pathway">
    <text evidence="7">Amino-acid biosynthesis; L-methionine biosynthesis via de novo pathway.</text>
</comment>
<dbReference type="InterPro" id="IPR029041">
    <property type="entry name" value="FAD-linked_oxidoreductase-like"/>
</dbReference>
<proteinExistence type="inferred from homology"/>
<comment type="caution">
    <text evidence="10">The sequence shown here is derived from an EMBL/GenBank/DDBJ whole genome shotgun (WGS) entry which is preliminary data.</text>
</comment>
<comment type="similarity">
    <text evidence="3 9">Belongs to the methylenetetrahydrofolate reductase family.</text>
</comment>
<organism evidence="10 11">
    <name type="scientific">Micavibrio aeruginosavorus</name>
    <dbReference type="NCBI Taxonomy" id="349221"/>
    <lineage>
        <taxon>Bacteria</taxon>
        <taxon>Pseudomonadati</taxon>
        <taxon>Bdellovibrionota</taxon>
        <taxon>Bdellovibrionia</taxon>
        <taxon>Bdellovibrionales</taxon>
        <taxon>Pseudobdellovibrionaceae</taxon>
        <taxon>Micavibrio</taxon>
    </lineage>
</organism>
<evidence type="ECO:0000256" key="8">
    <source>
        <dbReference type="ARBA" id="ARBA00048628"/>
    </source>
</evidence>
<keyword evidence="4 9" id="KW-0285">Flavoprotein</keyword>
<dbReference type="InterPro" id="IPR003171">
    <property type="entry name" value="Mehydrof_redctse-like"/>
</dbReference>
<dbReference type="EMBL" id="QFQB01000026">
    <property type="protein sequence ID" value="PZQ46469.1"/>
    <property type="molecule type" value="Genomic_DNA"/>
</dbReference>
<protein>
    <recommendedName>
        <fullName evidence="9">Methylenetetrahydrofolate reductase</fullName>
    </recommendedName>
</protein>
<evidence type="ECO:0000256" key="9">
    <source>
        <dbReference type="RuleBase" id="RU003862"/>
    </source>
</evidence>
<accession>A0A2W5N240</accession>
<reference evidence="10 11" key="1">
    <citation type="submission" date="2017-08" db="EMBL/GenBank/DDBJ databases">
        <title>Infants hospitalized years apart are colonized by the same room-sourced microbial strains.</title>
        <authorList>
            <person name="Brooks B."/>
            <person name="Olm M.R."/>
            <person name="Firek B.A."/>
            <person name="Baker R."/>
            <person name="Thomas B.C."/>
            <person name="Morowitz M.J."/>
            <person name="Banfield J.F."/>
        </authorList>
    </citation>
    <scope>NUCLEOTIDE SEQUENCE [LARGE SCALE GENOMIC DNA]</scope>
    <source>
        <strain evidence="10">S2_005_002_R2_29</strain>
    </source>
</reference>
<evidence type="ECO:0000313" key="11">
    <source>
        <dbReference type="Proteomes" id="UP000249417"/>
    </source>
</evidence>
<comment type="pathway">
    <text evidence="2 9">One-carbon metabolism; tetrahydrofolate interconversion.</text>
</comment>
<dbReference type="PANTHER" id="PTHR45754">
    <property type="entry name" value="METHYLENETETRAHYDROFOLATE REDUCTASE"/>
    <property type="match status" value="1"/>
</dbReference>
<gene>
    <name evidence="10" type="ORF">DI551_05025</name>
</gene>
<evidence type="ECO:0000256" key="6">
    <source>
        <dbReference type="ARBA" id="ARBA00023002"/>
    </source>
</evidence>
<evidence type="ECO:0000256" key="3">
    <source>
        <dbReference type="ARBA" id="ARBA00006743"/>
    </source>
</evidence>
<dbReference type="CDD" id="cd00537">
    <property type="entry name" value="MTHFR"/>
    <property type="match status" value="1"/>
</dbReference>
<evidence type="ECO:0000256" key="4">
    <source>
        <dbReference type="ARBA" id="ARBA00022630"/>
    </source>
</evidence>
<dbReference type="Gene3D" id="3.20.20.220">
    <property type="match status" value="1"/>
</dbReference>
<dbReference type="GO" id="GO:0106312">
    <property type="term" value="F:methylenetetrahydrofolate reductase (NADH) activity"/>
    <property type="evidence" value="ECO:0007669"/>
    <property type="project" value="UniProtKB-EC"/>
</dbReference>
<sequence>MTNPSISFEFFPPKSEKSAQDLVATVKELACYNPKFMTVTFGTGGGSRDGTLQTLKNLQRAAPDVAFGSHLTYISHTKDELDHYTDMLWNQGIRHLVALRGDMPQNLVWPLDPDAGYYQFTSDFVEALMKRHPFDISVGAYPEKHPDAPSLDADLIALKKKCDAGATRAITQLFFDNDVFYRFVDCTQKAGITTPIVPGLLPIRDFQKVCEFAAKCQASVPQFLHDKFANAVSDTMAEDLLSAQVEDLIRNGVDHIHFYTLNKSSVINSVCSTFSPQ</sequence>
<keyword evidence="6 9" id="KW-0560">Oxidoreductase</keyword>
<dbReference type="PANTHER" id="PTHR45754:SF3">
    <property type="entry name" value="METHYLENETETRAHYDROFOLATE REDUCTASE (NADPH)"/>
    <property type="match status" value="1"/>
</dbReference>
<comment type="catalytic activity">
    <reaction evidence="8">
        <text>(6S)-5-methyl-5,6,7,8-tetrahydrofolate + NAD(+) = (6R)-5,10-methylene-5,6,7,8-tetrahydrofolate + NADH + H(+)</text>
        <dbReference type="Rhea" id="RHEA:19821"/>
        <dbReference type="ChEBI" id="CHEBI:15378"/>
        <dbReference type="ChEBI" id="CHEBI:15636"/>
        <dbReference type="ChEBI" id="CHEBI:18608"/>
        <dbReference type="ChEBI" id="CHEBI:57540"/>
        <dbReference type="ChEBI" id="CHEBI:57945"/>
        <dbReference type="EC" id="1.5.1.54"/>
    </reaction>
    <physiologicalReaction direction="right-to-left" evidence="8">
        <dbReference type="Rhea" id="RHEA:19823"/>
    </physiologicalReaction>
</comment>
<dbReference type="GO" id="GO:0035999">
    <property type="term" value="P:tetrahydrofolate interconversion"/>
    <property type="evidence" value="ECO:0007669"/>
    <property type="project" value="UniProtKB-UniPathway"/>
</dbReference>
<dbReference type="SUPFAM" id="SSF51730">
    <property type="entry name" value="FAD-linked oxidoreductase"/>
    <property type="match status" value="1"/>
</dbReference>
<evidence type="ECO:0000313" key="10">
    <source>
        <dbReference type="EMBL" id="PZQ46469.1"/>
    </source>
</evidence>
<dbReference type="UniPathway" id="UPA00193"/>
<dbReference type="Proteomes" id="UP000249417">
    <property type="component" value="Unassembled WGS sequence"/>
</dbReference>
<evidence type="ECO:0000256" key="5">
    <source>
        <dbReference type="ARBA" id="ARBA00022827"/>
    </source>
</evidence>
<evidence type="ECO:0000256" key="2">
    <source>
        <dbReference type="ARBA" id="ARBA00004777"/>
    </source>
</evidence>
<evidence type="ECO:0000256" key="1">
    <source>
        <dbReference type="ARBA" id="ARBA00001974"/>
    </source>
</evidence>
<evidence type="ECO:0000256" key="7">
    <source>
        <dbReference type="ARBA" id="ARBA00034478"/>
    </source>
</evidence>
<dbReference type="AlphaFoldDB" id="A0A2W5N240"/>
<dbReference type="Pfam" id="PF02219">
    <property type="entry name" value="MTHFR"/>
    <property type="match status" value="1"/>
</dbReference>
<dbReference type="GO" id="GO:0009086">
    <property type="term" value="P:methionine biosynthetic process"/>
    <property type="evidence" value="ECO:0007669"/>
    <property type="project" value="TreeGrafter"/>
</dbReference>
<name>A0A2W5N240_9BACT</name>
<keyword evidence="5 9" id="KW-0274">FAD</keyword>
<dbReference type="GO" id="GO:0005829">
    <property type="term" value="C:cytosol"/>
    <property type="evidence" value="ECO:0007669"/>
    <property type="project" value="TreeGrafter"/>
</dbReference>